<dbReference type="PANTHER" id="PTHR30592">
    <property type="entry name" value="FORMATE DEHYDROGENASE"/>
    <property type="match status" value="1"/>
</dbReference>
<evidence type="ECO:0000256" key="4">
    <source>
        <dbReference type="SAM" id="MobiDB-lite"/>
    </source>
</evidence>
<feature type="region of interest" description="Disordered" evidence="4">
    <location>
        <begin position="1"/>
        <end position="21"/>
    </location>
</feature>
<reference evidence="5" key="1">
    <citation type="submission" date="2022-01" db="EMBL/GenBank/DDBJ databases">
        <title>Jiella avicenniae sp. nov., a novel endophytic bacterium isolated from bark of Avicennia marina.</title>
        <authorList>
            <person name="Tuo L."/>
        </authorList>
    </citation>
    <scope>NUCLEOTIDE SEQUENCE</scope>
    <source>
        <strain evidence="5">CBK1P-4</strain>
    </source>
</reference>
<comment type="similarity">
    <text evidence="3">Belongs to the FdhD family.</text>
</comment>
<dbReference type="AlphaFoldDB" id="A0A9X1P149"/>
<dbReference type="GO" id="GO:0006777">
    <property type="term" value="P:Mo-molybdopterin cofactor biosynthetic process"/>
    <property type="evidence" value="ECO:0007669"/>
    <property type="project" value="UniProtKB-UniRule"/>
</dbReference>
<dbReference type="EMBL" id="JAJUWU010000007">
    <property type="protein sequence ID" value="MCE7027929.1"/>
    <property type="molecule type" value="Genomic_DNA"/>
</dbReference>
<sequence length="314" mass="32862">MYSADREGELPMTAPADDTSTGLETVVFRDGSFHRGTRTVPAEVAVAISIGGSTHAVMMATPADLEDMAIGLVLNEAIVDRIDEIENLEIVRSDAGIDCQIRLVEARARTYVARRRQMTGPVGCGLCGVESLELAAPKLPEVGSGGDAQVSPQTIVDAVAAMARQQELSRLTRAVHAAAFHAASGEPGRGTVVTREDVGRHNALDKVAGHLARGGIDPHGGFLTITSRVSVELIQKAARMGCGLIAAVSAPTALAIAEAEAAGITLVAVVRGAEFEIFTHPQRIAGTGRVDMPTNEDEGREEDRPPQGRAVHGA</sequence>
<dbReference type="PIRSF" id="PIRSF015626">
    <property type="entry name" value="FdhD"/>
    <property type="match status" value="1"/>
</dbReference>
<evidence type="ECO:0000313" key="5">
    <source>
        <dbReference type="EMBL" id="MCE7027929.1"/>
    </source>
</evidence>
<dbReference type="InterPro" id="IPR003786">
    <property type="entry name" value="FdhD"/>
</dbReference>
<keyword evidence="2 3" id="KW-0501">Molybdenum cofactor biosynthesis</keyword>
<proteinExistence type="inferred from homology"/>
<feature type="active site" description="Cysteine persulfide intermediate" evidence="3">
    <location>
        <position position="124"/>
    </location>
</feature>
<dbReference type="GO" id="GO:0097163">
    <property type="term" value="F:sulfur carrier activity"/>
    <property type="evidence" value="ECO:0007669"/>
    <property type="project" value="UniProtKB-UniRule"/>
</dbReference>
<keyword evidence="1 3" id="KW-0963">Cytoplasm</keyword>
<dbReference type="Gene3D" id="3.40.140.10">
    <property type="entry name" value="Cytidine Deaminase, domain 2"/>
    <property type="match status" value="1"/>
</dbReference>
<dbReference type="SUPFAM" id="SSF53927">
    <property type="entry name" value="Cytidine deaminase-like"/>
    <property type="match status" value="1"/>
</dbReference>
<protein>
    <recommendedName>
        <fullName evidence="3">Sulfur carrier protein FdhD</fullName>
    </recommendedName>
</protein>
<dbReference type="GO" id="GO:0005737">
    <property type="term" value="C:cytoplasm"/>
    <property type="evidence" value="ECO:0007669"/>
    <property type="project" value="UniProtKB-SubCell"/>
</dbReference>
<comment type="caution">
    <text evidence="5">The sequence shown here is derived from an EMBL/GenBank/DDBJ whole genome shotgun (WGS) entry which is preliminary data.</text>
</comment>
<dbReference type="HAMAP" id="MF_00187">
    <property type="entry name" value="FdhD"/>
    <property type="match status" value="1"/>
</dbReference>
<dbReference type="InterPro" id="IPR016193">
    <property type="entry name" value="Cytidine_deaminase-like"/>
</dbReference>
<keyword evidence="6" id="KW-1185">Reference proteome</keyword>
<comment type="subcellular location">
    <subcellularLocation>
        <location evidence="3">Cytoplasm</location>
    </subcellularLocation>
</comment>
<evidence type="ECO:0000256" key="1">
    <source>
        <dbReference type="ARBA" id="ARBA00022490"/>
    </source>
</evidence>
<name>A0A9X1P149_9HYPH</name>
<evidence type="ECO:0000256" key="2">
    <source>
        <dbReference type="ARBA" id="ARBA00023150"/>
    </source>
</evidence>
<dbReference type="NCBIfam" id="TIGR00129">
    <property type="entry name" value="fdhD_narQ"/>
    <property type="match status" value="1"/>
</dbReference>
<evidence type="ECO:0000313" key="6">
    <source>
        <dbReference type="Proteomes" id="UP001139035"/>
    </source>
</evidence>
<gene>
    <name evidence="3 5" type="primary">fdhD</name>
    <name evidence="5" type="ORF">LZD57_07995</name>
</gene>
<evidence type="ECO:0000256" key="3">
    <source>
        <dbReference type="HAMAP-Rule" id="MF_00187"/>
    </source>
</evidence>
<dbReference type="Gene3D" id="3.10.20.10">
    <property type="match status" value="1"/>
</dbReference>
<accession>A0A9X1P149</accession>
<comment type="caution">
    <text evidence="3">Lacks conserved residue(s) required for the propagation of feature annotation.</text>
</comment>
<feature type="region of interest" description="Disordered" evidence="4">
    <location>
        <begin position="286"/>
        <end position="314"/>
    </location>
</feature>
<dbReference type="PANTHER" id="PTHR30592:SF1">
    <property type="entry name" value="SULFUR CARRIER PROTEIN FDHD"/>
    <property type="match status" value="1"/>
</dbReference>
<comment type="function">
    <text evidence="3">Required for formate dehydrogenase (FDH) activity. Acts as a sulfur carrier protein that transfers sulfur from IscS to the molybdenum cofactor prior to its insertion into FDH.</text>
</comment>
<dbReference type="Proteomes" id="UP001139035">
    <property type="component" value="Unassembled WGS sequence"/>
</dbReference>
<dbReference type="GO" id="GO:0016783">
    <property type="term" value="F:sulfurtransferase activity"/>
    <property type="evidence" value="ECO:0007669"/>
    <property type="project" value="InterPro"/>
</dbReference>
<dbReference type="Pfam" id="PF02634">
    <property type="entry name" value="FdhD-NarQ"/>
    <property type="match status" value="1"/>
</dbReference>
<organism evidence="5 6">
    <name type="scientific">Jiella avicenniae</name>
    <dbReference type="NCBI Taxonomy" id="2907202"/>
    <lineage>
        <taxon>Bacteria</taxon>
        <taxon>Pseudomonadati</taxon>
        <taxon>Pseudomonadota</taxon>
        <taxon>Alphaproteobacteria</taxon>
        <taxon>Hyphomicrobiales</taxon>
        <taxon>Aurantimonadaceae</taxon>
        <taxon>Jiella</taxon>
    </lineage>
</organism>